<accession>A0A7X0J5Q7</accession>
<dbReference type="SUPFAM" id="SSF51735">
    <property type="entry name" value="NAD(P)-binding Rossmann-fold domains"/>
    <property type="match status" value="1"/>
</dbReference>
<dbReference type="InterPro" id="IPR050177">
    <property type="entry name" value="Lipid_A_modif_metabolic_enz"/>
</dbReference>
<evidence type="ECO:0000313" key="3">
    <source>
        <dbReference type="Proteomes" id="UP000521017"/>
    </source>
</evidence>
<comment type="caution">
    <text evidence="2">The sequence shown here is derived from an EMBL/GenBank/DDBJ whole genome shotgun (WGS) entry which is preliminary data.</text>
</comment>
<evidence type="ECO:0000259" key="1">
    <source>
        <dbReference type="Pfam" id="PF01370"/>
    </source>
</evidence>
<dbReference type="AlphaFoldDB" id="A0A7X0J5Q7"/>
<reference evidence="2 3" key="1">
    <citation type="submission" date="2020-08" db="EMBL/GenBank/DDBJ databases">
        <title>Genomic Encyclopedia of Type Strains, Phase IV (KMG-V): Genome sequencing to study the core and pangenomes of soil and plant-associated prokaryotes.</title>
        <authorList>
            <person name="Whitman W."/>
        </authorList>
    </citation>
    <scope>NUCLEOTIDE SEQUENCE [LARGE SCALE GENOMIC DNA]</scope>
    <source>
        <strain evidence="2 3">M2T3</strain>
    </source>
</reference>
<sequence>MKKRVLITGASGFVGYHLIAAAINSGLEVFAAVRPSSNIKHLQEFNIQYTYLEFSDVNLLKKELEEKQYTYIIHASGITRAKTEEEYNTVNAGYSKNLAQAAVAADINLEKFIFVSSLAALGPLKDLSGVIQDNSPAHPVTSYGASKLLAEQYLAEIKDLPLIVIRPTAVYGPREKDIFILLQTINKGLEPHIGNFKQQISFIYVKDLADIIIEALFSNVTNKQYNVSDGGIYDRYALAEGVKKALHKRTWKFHLPVSAVAALASFMERIYKNSAEAPTLNKEKMNELTAVNWACSIERLKNELGFHPGYNLESGLVETVNWYKDNKWL</sequence>
<dbReference type="PANTHER" id="PTHR43245:SF58">
    <property type="entry name" value="BLL5923 PROTEIN"/>
    <property type="match status" value="1"/>
</dbReference>
<organism evidence="2 3">
    <name type="scientific">Pedobacter cryoconitis</name>
    <dbReference type="NCBI Taxonomy" id="188932"/>
    <lineage>
        <taxon>Bacteria</taxon>
        <taxon>Pseudomonadati</taxon>
        <taxon>Bacteroidota</taxon>
        <taxon>Sphingobacteriia</taxon>
        <taxon>Sphingobacteriales</taxon>
        <taxon>Sphingobacteriaceae</taxon>
        <taxon>Pedobacter</taxon>
    </lineage>
</organism>
<evidence type="ECO:0000313" key="2">
    <source>
        <dbReference type="EMBL" id="MBB6501613.1"/>
    </source>
</evidence>
<dbReference type="InterPro" id="IPR036291">
    <property type="entry name" value="NAD(P)-bd_dom_sf"/>
</dbReference>
<feature type="domain" description="NAD-dependent epimerase/dehydratase" evidence="1">
    <location>
        <begin position="5"/>
        <end position="227"/>
    </location>
</feature>
<protein>
    <submittedName>
        <fullName evidence="2">Nucleoside-diphosphate-sugar epimerase</fullName>
    </submittedName>
</protein>
<dbReference type="RefSeq" id="WP_184627524.1">
    <property type="nucleotide sequence ID" value="NZ_JACHCC010000010.1"/>
</dbReference>
<dbReference type="Pfam" id="PF01370">
    <property type="entry name" value="Epimerase"/>
    <property type="match status" value="1"/>
</dbReference>
<dbReference type="EMBL" id="JACHCC010000010">
    <property type="protein sequence ID" value="MBB6501613.1"/>
    <property type="molecule type" value="Genomic_DNA"/>
</dbReference>
<dbReference type="Gene3D" id="3.40.50.720">
    <property type="entry name" value="NAD(P)-binding Rossmann-like Domain"/>
    <property type="match status" value="1"/>
</dbReference>
<dbReference type="PANTHER" id="PTHR43245">
    <property type="entry name" value="BIFUNCTIONAL POLYMYXIN RESISTANCE PROTEIN ARNA"/>
    <property type="match status" value="1"/>
</dbReference>
<proteinExistence type="predicted"/>
<dbReference type="InterPro" id="IPR001509">
    <property type="entry name" value="Epimerase_deHydtase"/>
</dbReference>
<dbReference type="Proteomes" id="UP000521017">
    <property type="component" value="Unassembled WGS sequence"/>
</dbReference>
<name>A0A7X0J5Q7_9SPHI</name>
<gene>
    <name evidence="2" type="ORF">HDF25_003788</name>
</gene>